<evidence type="ECO:0000259" key="7">
    <source>
        <dbReference type="PROSITE" id="PS50057"/>
    </source>
</evidence>
<dbReference type="SMART" id="SM01195">
    <property type="entry name" value="FA"/>
    <property type="match status" value="1"/>
</dbReference>
<dbReference type="GO" id="GO:0008092">
    <property type="term" value="F:cytoskeletal protein binding"/>
    <property type="evidence" value="ECO:0007669"/>
    <property type="project" value="InterPro"/>
</dbReference>
<comment type="subcellular location">
    <subcellularLocation>
        <location evidence="1">Cytoplasm</location>
        <location evidence="1">Cytoskeleton</location>
    </subcellularLocation>
</comment>
<evidence type="ECO:0000313" key="8">
    <source>
        <dbReference type="Ensembl" id="ENSCCRP00015008511.1"/>
    </source>
</evidence>
<dbReference type="FunFam" id="2.30.29.30:FF:000002">
    <property type="entry name" value="Band 4.1-like protein 5 isoform 1"/>
    <property type="match status" value="1"/>
</dbReference>
<feature type="compositionally biased region" description="Polar residues" evidence="6">
    <location>
        <begin position="323"/>
        <end position="336"/>
    </location>
</feature>
<dbReference type="FunFam" id="3.10.20.90:FF:000116">
    <property type="entry name" value="band 4.1-like protein 4A isoform X1"/>
    <property type="match status" value="1"/>
</dbReference>
<dbReference type="GO" id="GO:0005856">
    <property type="term" value="C:cytoskeleton"/>
    <property type="evidence" value="ECO:0007669"/>
    <property type="project" value="UniProtKB-SubCell"/>
</dbReference>
<dbReference type="CDD" id="cd14473">
    <property type="entry name" value="FERM_B-lobe"/>
    <property type="match status" value="1"/>
</dbReference>
<dbReference type="InterPro" id="IPR018980">
    <property type="entry name" value="FERM_PH-like_C"/>
</dbReference>
<dbReference type="PANTHER" id="PTHR23280:SF4">
    <property type="entry name" value="BAND 4.1-LIKE PROTEIN 4A"/>
    <property type="match status" value="1"/>
</dbReference>
<dbReference type="Gene3D" id="2.30.29.30">
    <property type="entry name" value="Pleckstrin-homology domain (PH domain)/Phosphotyrosine-binding domain (PTB)"/>
    <property type="match status" value="1"/>
</dbReference>
<feature type="compositionally biased region" description="Basic and acidic residues" evidence="6">
    <location>
        <begin position="625"/>
        <end position="640"/>
    </location>
</feature>
<dbReference type="CDD" id="cd17107">
    <property type="entry name" value="FERM_F1_EPB41L4A"/>
    <property type="match status" value="1"/>
</dbReference>
<dbReference type="SMART" id="SM00295">
    <property type="entry name" value="B41"/>
    <property type="match status" value="1"/>
</dbReference>
<feature type="compositionally biased region" description="Low complexity" evidence="6">
    <location>
        <begin position="458"/>
        <end position="468"/>
    </location>
</feature>
<evidence type="ECO:0000256" key="4">
    <source>
        <dbReference type="ARBA" id="ARBA00075138"/>
    </source>
</evidence>
<dbReference type="InterPro" id="IPR011993">
    <property type="entry name" value="PH-like_dom_sf"/>
</dbReference>
<dbReference type="PRINTS" id="PR00661">
    <property type="entry name" value="ERMFAMILY"/>
</dbReference>
<evidence type="ECO:0000256" key="3">
    <source>
        <dbReference type="ARBA" id="ARBA00023212"/>
    </source>
</evidence>
<organism evidence="8 9">
    <name type="scientific">Cyprinus carpio</name>
    <name type="common">Common carp</name>
    <dbReference type="NCBI Taxonomy" id="7962"/>
    <lineage>
        <taxon>Eukaryota</taxon>
        <taxon>Metazoa</taxon>
        <taxon>Chordata</taxon>
        <taxon>Craniata</taxon>
        <taxon>Vertebrata</taxon>
        <taxon>Euteleostomi</taxon>
        <taxon>Actinopterygii</taxon>
        <taxon>Neopterygii</taxon>
        <taxon>Teleostei</taxon>
        <taxon>Ostariophysi</taxon>
        <taxon>Cypriniformes</taxon>
        <taxon>Cyprinidae</taxon>
        <taxon>Cyprininae</taxon>
        <taxon>Cyprinus</taxon>
    </lineage>
</organism>
<dbReference type="AlphaFoldDB" id="A0A8C1SKW8"/>
<dbReference type="InterPro" id="IPR000798">
    <property type="entry name" value="Ez/rad/moesin-like"/>
</dbReference>
<dbReference type="Pfam" id="PF00373">
    <property type="entry name" value="FERM_M"/>
    <property type="match status" value="1"/>
</dbReference>
<dbReference type="InterPro" id="IPR018979">
    <property type="entry name" value="FERM_N"/>
</dbReference>
<dbReference type="SUPFAM" id="SSF50729">
    <property type="entry name" value="PH domain-like"/>
    <property type="match status" value="1"/>
</dbReference>
<dbReference type="PROSITE" id="PS00660">
    <property type="entry name" value="FERM_1"/>
    <property type="match status" value="1"/>
</dbReference>
<evidence type="ECO:0000256" key="5">
    <source>
        <dbReference type="ARBA" id="ARBA00077094"/>
    </source>
</evidence>
<feature type="region of interest" description="Disordered" evidence="6">
    <location>
        <begin position="553"/>
        <end position="657"/>
    </location>
</feature>
<dbReference type="Pfam" id="PF09380">
    <property type="entry name" value="FERM_C"/>
    <property type="match status" value="1"/>
</dbReference>
<dbReference type="PRINTS" id="PR00935">
    <property type="entry name" value="BAND41"/>
</dbReference>
<evidence type="ECO:0000256" key="6">
    <source>
        <dbReference type="SAM" id="MobiDB-lite"/>
    </source>
</evidence>
<dbReference type="Gene3D" id="1.20.80.10">
    <property type="match status" value="1"/>
</dbReference>
<name>A0A8C1SKW8_CYPCA</name>
<sequence>MSCFCSVQEEFYCEVLLLDESKLILTTHQQGIKKSTKGSVVLDYVFSHVNLAETEYFGLRYCDHSHQTYWLDPSKTLAEHKDLITTGPPFTLYFGVKFYAEDPCKLKEEITRYEFFLQVKQDVLQGRLPCPLNISTQLGALAIQSELGDYDPYKHTPGYVSEYRFVPDQKEELEDSIEQIHKTLVGQVPAEAENNYLAIAKTLEMYGVDLHPVFGEKQSEYFLGLTPVGVVVYKNKMQVGKYFWPRITKVYFKETQFELRVMGRDCNETSFFFDAPSKTACKNLWKCCVEHHTFFRMPENESNSLTRKLSKFSSLGSKHRYSGKTTMQIGREQSVTLPRPDLQVIRTHSKTYPKRSTQSAGRSNGGQSVTKMENASEGQSKSTALTPVKSPKAKTDSTSEAQNKPSAPWEEDPPQSGLYNSASERNKSPKFPKAHRRSPSGGSENETSHSARRRSRSRGNTSSGSESENSNREHRKKRNRSRQENEMVDSGPQWEVVLRRQKEKNPSDPNHRRSRHRSRSRSPDVQAKEQLWKHIQKELVDPSGLSEEQLKEIPYKKVETQGDPIKIRHSHSPRSFRQYRRSHCSDGERSVLSEVNSRTDLVPPLPVTRTTDVPGSSLTPAQKKCSKDTLSESSEQEAKSTAKVVKTVHTSRVKTET</sequence>
<feature type="compositionally biased region" description="Polar residues" evidence="6">
    <location>
        <begin position="608"/>
        <end position="620"/>
    </location>
</feature>
<protein>
    <recommendedName>
        <fullName evidence="5">Erythrocyte membrane protein band 4.1-like 4A</fullName>
    </recommendedName>
    <alternativeName>
        <fullName evidence="4">Protein NBL4</fullName>
    </alternativeName>
</protein>
<dbReference type="GO" id="GO:0031032">
    <property type="term" value="P:actomyosin structure organization"/>
    <property type="evidence" value="ECO:0007669"/>
    <property type="project" value="TreeGrafter"/>
</dbReference>
<dbReference type="InterPro" id="IPR019748">
    <property type="entry name" value="FERM_central"/>
</dbReference>
<dbReference type="InterPro" id="IPR029071">
    <property type="entry name" value="Ubiquitin-like_domsf"/>
</dbReference>
<dbReference type="InterPro" id="IPR019747">
    <property type="entry name" value="FERM_CS"/>
</dbReference>
<feature type="region of interest" description="Disordered" evidence="6">
    <location>
        <begin position="316"/>
        <end position="530"/>
    </location>
</feature>
<evidence type="ECO:0000313" key="9">
    <source>
        <dbReference type="Proteomes" id="UP000694700"/>
    </source>
</evidence>
<accession>A0A8C1SKW8</accession>
<feature type="compositionally biased region" description="Basic and acidic residues" evidence="6">
    <location>
        <begin position="497"/>
        <end position="511"/>
    </location>
</feature>
<dbReference type="SUPFAM" id="SSF47031">
    <property type="entry name" value="Second domain of FERM"/>
    <property type="match status" value="1"/>
</dbReference>
<reference evidence="8" key="1">
    <citation type="submission" date="2025-08" db="UniProtKB">
        <authorList>
            <consortium name="Ensembl"/>
        </authorList>
    </citation>
    <scope>IDENTIFICATION</scope>
</reference>
<dbReference type="Ensembl" id="ENSCCRT00015008852.1">
    <property type="protein sequence ID" value="ENSCCRP00015008511.1"/>
    <property type="gene ID" value="ENSCCRG00015003329.1"/>
</dbReference>
<feature type="compositionally biased region" description="Basic residues" evidence="6">
    <location>
        <begin position="428"/>
        <end position="438"/>
    </location>
</feature>
<dbReference type="InterPro" id="IPR014847">
    <property type="entry name" value="FA"/>
</dbReference>
<keyword evidence="3" id="KW-0206">Cytoskeleton</keyword>
<dbReference type="InterPro" id="IPR014352">
    <property type="entry name" value="FERM/acyl-CoA-bd_prot_sf"/>
</dbReference>
<dbReference type="PANTHER" id="PTHR23280">
    <property type="entry name" value="4.1 G PROTEIN"/>
    <property type="match status" value="1"/>
</dbReference>
<dbReference type="SUPFAM" id="SSF54236">
    <property type="entry name" value="Ubiquitin-like"/>
    <property type="match status" value="1"/>
</dbReference>
<dbReference type="InterPro" id="IPR000299">
    <property type="entry name" value="FERM_domain"/>
</dbReference>
<proteinExistence type="predicted"/>
<dbReference type="Pfam" id="PF08736">
    <property type="entry name" value="FA"/>
    <property type="match status" value="1"/>
</dbReference>
<dbReference type="GO" id="GO:0016020">
    <property type="term" value="C:membrane"/>
    <property type="evidence" value="ECO:0007669"/>
    <property type="project" value="UniProtKB-ARBA"/>
</dbReference>
<evidence type="ECO:0000256" key="2">
    <source>
        <dbReference type="ARBA" id="ARBA00022490"/>
    </source>
</evidence>
<feature type="compositionally biased region" description="Polar residues" evidence="6">
    <location>
        <begin position="396"/>
        <end position="405"/>
    </location>
</feature>
<dbReference type="InterPro" id="IPR030696">
    <property type="entry name" value="Band4.1-like4A_FERM_F1"/>
</dbReference>
<feature type="domain" description="FERM" evidence="7">
    <location>
        <begin position="11"/>
        <end position="299"/>
    </location>
</feature>
<dbReference type="InterPro" id="IPR019749">
    <property type="entry name" value="Band_41_domain"/>
</dbReference>
<dbReference type="FunFam" id="1.20.80.10:FF:000003">
    <property type="entry name" value="Tyrosine-protein phosphatase non-receptor type 4"/>
    <property type="match status" value="1"/>
</dbReference>
<feature type="compositionally biased region" description="Basic residues" evidence="6">
    <location>
        <begin position="567"/>
        <end position="582"/>
    </location>
</feature>
<keyword evidence="2" id="KW-0963">Cytoplasm</keyword>
<dbReference type="PROSITE" id="PS50057">
    <property type="entry name" value="FERM_3"/>
    <property type="match status" value="1"/>
</dbReference>
<dbReference type="Pfam" id="PF09379">
    <property type="entry name" value="FERM_N"/>
    <property type="match status" value="1"/>
</dbReference>
<dbReference type="SMART" id="SM01196">
    <property type="entry name" value="FERM_C"/>
    <property type="match status" value="1"/>
</dbReference>
<dbReference type="InterPro" id="IPR035963">
    <property type="entry name" value="FERM_2"/>
</dbReference>
<dbReference type="CDD" id="cd13186">
    <property type="entry name" value="FERM_C_NBL4_NBL5"/>
    <property type="match status" value="1"/>
</dbReference>
<evidence type="ECO:0000256" key="1">
    <source>
        <dbReference type="ARBA" id="ARBA00004245"/>
    </source>
</evidence>
<dbReference type="Proteomes" id="UP000694700">
    <property type="component" value="Unplaced"/>
</dbReference>
<dbReference type="Gene3D" id="3.10.20.90">
    <property type="entry name" value="Phosphatidylinositol 3-kinase Catalytic Subunit, Chain A, domain 1"/>
    <property type="match status" value="1"/>
</dbReference>
<feature type="compositionally biased region" description="Polar residues" evidence="6">
    <location>
        <begin position="354"/>
        <end position="385"/>
    </location>
</feature>
<dbReference type="PROSITE" id="PS00661">
    <property type="entry name" value="FERM_2"/>
    <property type="match status" value="1"/>
</dbReference>